<dbReference type="SUPFAM" id="SSF56112">
    <property type="entry name" value="Protein kinase-like (PK-like)"/>
    <property type="match status" value="1"/>
</dbReference>
<evidence type="ECO:0000256" key="3">
    <source>
        <dbReference type="ARBA" id="ARBA00012513"/>
    </source>
</evidence>
<evidence type="ECO:0000256" key="2">
    <source>
        <dbReference type="ARBA" id="ARBA00010886"/>
    </source>
</evidence>
<dbReference type="PROSITE" id="PS00108">
    <property type="entry name" value="PROTEIN_KINASE_ST"/>
    <property type="match status" value="1"/>
</dbReference>
<reference evidence="17 18" key="1">
    <citation type="journal article" date="2018" name="Nat. Ecol. Evol.">
        <title>Shark genomes provide insights into elasmobranch evolution and the origin of vertebrates.</title>
        <authorList>
            <person name="Hara Y"/>
            <person name="Yamaguchi K"/>
            <person name="Onimaru K"/>
            <person name="Kadota M"/>
            <person name="Koyanagi M"/>
            <person name="Keeley SD"/>
            <person name="Tatsumi K"/>
            <person name="Tanaka K"/>
            <person name="Motone F"/>
            <person name="Kageyama Y"/>
            <person name="Nozu R"/>
            <person name="Adachi N"/>
            <person name="Nishimura O"/>
            <person name="Nakagawa R"/>
            <person name="Tanegashima C"/>
            <person name="Kiyatake I"/>
            <person name="Matsumoto R"/>
            <person name="Murakumo K"/>
            <person name="Nishida K"/>
            <person name="Terakita A"/>
            <person name="Kuratani S"/>
            <person name="Sato K"/>
            <person name="Hyodo S Kuraku.S."/>
        </authorList>
    </citation>
    <scope>NUCLEOTIDE SEQUENCE [LARGE SCALE GENOMIC DNA]</scope>
</reference>
<evidence type="ECO:0000313" key="18">
    <source>
        <dbReference type="Proteomes" id="UP000287033"/>
    </source>
</evidence>
<evidence type="ECO:0000256" key="10">
    <source>
        <dbReference type="ARBA" id="ARBA00022842"/>
    </source>
</evidence>
<evidence type="ECO:0000259" key="16">
    <source>
        <dbReference type="PROSITE" id="PS50011"/>
    </source>
</evidence>
<dbReference type="EC" id="2.7.11.1" evidence="3"/>
<keyword evidence="6" id="KW-0479">Metal-binding</keyword>
<dbReference type="FunFam" id="1.10.510.10:FF:000172">
    <property type="entry name" value="serine/threonine-protein kinase Nek1 isoform X1"/>
    <property type="match status" value="1"/>
</dbReference>
<feature type="compositionally biased region" description="Basic and acidic residues" evidence="15">
    <location>
        <begin position="749"/>
        <end position="758"/>
    </location>
</feature>
<accession>A0A401SQR9</accession>
<proteinExistence type="inferred from homology"/>
<organism evidence="17 18">
    <name type="scientific">Chiloscyllium punctatum</name>
    <name type="common">Brownbanded bambooshark</name>
    <name type="synonym">Hemiscyllium punctatum</name>
    <dbReference type="NCBI Taxonomy" id="137246"/>
    <lineage>
        <taxon>Eukaryota</taxon>
        <taxon>Metazoa</taxon>
        <taxon>Chordata</taxon>
        <taxon>Craniata</taxon>
        <taxon>Vertebrata</taxon>
        <taxon>Chondrichthyes</taxon>
        <taxon>Elasmobranchii</taxon>
        <taxon>Galeomorphii</taxon>
        <taxon>Galeoidea</taxon>
        <taxon>Orectolobiformes</taxon>
        <taxon>Hemiscylliidae</taxon>
        <taxon>Chiloscyllium</taxon>
    </lineage>
</organism>
<dbReference type="PROSITE" id="PS50011">
    <property type="entry name" value="PROTEIN_KINASE_DOM"/>
    <property type="match status" value="1"/>
</dbReference>
<feature type="region of interest" description="Disordered" evidence="15">
    <location>
        <begin position="667"/>
        <end position="795"/>
    </location>
</feature>
<keyword evidence="5" id="KW-0808">Transferase</keyword>
<dbReference type="PROSITE" id="PS00107">
    <property type="entry name" value="PROTEIN_KINASE_ATP"/>
    <property type="match status" value="1"/>
</dbReference>
<evidence type="ECO:0000256" key="4">
    <source>
        <dbReference type="ARBA" id="ARBA00022527"/>
    </source>
</evidence>
<evidence type="ECO:0000256" key="11">
    <source>
        <dbReference type="ARBA" id="ARBA00047899"/>
    </source>
</evidence>
<dbReference type="InterPro" id="IPR051131">
    <property type="entry name" value="NEK_Ser/Thr_kinase_NIMA"/>
</dbReference>
<evidence type="ECO:0000256" key="7">
    <source>
        <dbReference type="ARBA" id="ARBA00022741"/>
    </source>
</evidence>
<feature type="binding site" evidence="13">
    <location>
        <position position="33"/>
    </location>
    <ligand>
        <name>ATP</name>
        <dbReference type="ChEBI" id="CHEBI:30616"/>
    </ligand>
</feature>
<feature type="compositionally biased region" description="Basic and acidic residues" evidence="15">
    <location>
        <begin position="689"/>
        <end position="698"/>
    </location>
</feature>
<comment type="catalytic activity">
    <reaction evidence="12">
        <text>L-seryl-[protein] + ATP = O-phospho-L-seryl-[protein] + ADP + H(+)</text>
        <dbReference type="Rhea" id="RHEA:17989"/>
        <dbReference type="Rhea" id="RHEA-COMP:9863"/>
        <dbReference type="Rhea" id="RHEA-COMP:11604"/>
        <dbReference type="ChEBI" id="CHEBI:15378"/>
        <dbReference type="ChEBI" id="CHEBI:29999"/>
        <dbReference type="ChEBI" id="CHEBI:30616"/>
        <dbReference type="ChEBI" id="CHEBI:83421"/>
        <dbReference type="ChEBI" id="CHEBI:456216"/>
        <dbReference type="EC" id="2.7.11.1"/>
    </reaction>
</comment>
<evidence type="ECO:0000256" key="15">
    <source>
        <dbReference type="SAM" id="MobiDB-lite"/>
    </source>
</evidence>
<dbReference type="Gene3D" id="3.30.200.20">
    <property type="entry name" value="Phosphorylase Kinase, domain 1"/>
    <property type="match status" value="1"/>
</dbReference>
<comment type="catalytic activity">
    <reaction evidence="11">
        <text>L-threonyl-[protein] + ATP = O-phospho-L-threonyl-[protein] + ADP + H(+)</text>
        <dbReference type="Rhea" id="RHEA:46608"/>
        <dbReference type="Rhea" id="RHEA-COMP:11060"/>
        <dbReference type="Rhea" id="RHEA-COMP:11605"/>
        <dbReference type="ChEBI" id="CHEBI:15378"/>
        <dbReference type="ChEBI" id="CHEBI:30013"/>
        <dbReference type="ChEBI" id="CHEBI:30616"/>
        <dbReference type="ChEBI" id="CHEBI:61977"/>
        <dbReference type="ChEBI" id="CHEBI:456216"/>
        <dbReference type="EC" id="2.7.11.1"/>
    </reaction>
</comment>
<feature type="compositionally biased region" description="Basic and acidic residues" evidence="15">
    <location>
        <begin position="424"/>
        <end position="436"/>
    </location>
</feature>
<sequence>MDKYEVIKLLGQGAFGKAFLVKAKDNNTRVVVKEIKTAKMHQKEREAALKEVTLMDKMKHPNIVKFLDSFEESQSLFIVMEYCDGGDLMHRINMQHGVYFTEEQVLDWFVQICLGLKHIHDRKILHRDIKTQNIFLCNKGVTVKLGDFGIARMLNNTMELAHTCIGTPYYLSPEICANQPYNNKTDIWSLGCVLYELATLNHPFEGNNLHQLVVRICRGRYAPVNSRYTYDLRMLLAQLFKVNPRDRPSINSILRKKFLEKRIRKYLSPELIKEEFSHTVIHRKKLPASRFTAASSQSAPTIQKAKYEMKQLPRPLINKKPPPDHYEWKALAVVNRPNMKQISNQLAAAPRIEGRYEHYHGYLDHIERRPNDLIPPPVPHYNNQIEDYRQKVNHDPLHWPYAVHEEYIQRKLEAQEYKIKAEKQLGIRPRSSDHYEYTPTPDVQARQSAKQQARKKGAADEEYCQRLKEIRQQYQHEVKELKGKMEIKENHPGILAETYHIEKVTELQEQNKDKQPHQVIEEDLKQMRLQHQMEKKALVLKHKVKGIKFEIMLDEELSHEDSQQEEELDMLNKTLTHEQGEILKQKKWQFTEAGNILEDLANKTLEVTSSQMEATSKSDEIMVMNADIPKNRNHWEQKPPDTLLNALQAAQLSSVCQTMSEDQIDDTLTPLKPTEENNDPKSNTASEIELDKGRLEPRSDDDDTNFEESEDELTEQLVESLQDLVHPEEKIQGSDGPEISQRISDVEEEQKNEGHKEVLVPASQRKSEEFFDEKNIGAPDPGKDCTEQNGTTARE</sequence>
<evidence type="ECO:0000313" key="17">
    <source>
        <dbReference type="EMBL" id="GCC32740.1"/>
    </source>
</evidence>
<dbReference type="GO" id="GO:0005524">
    <property type="term" value="F:ATP binding"/>
    <property type="evidence" value="ECO:0007669"/>
    <property type="project" value="UniProtKB-UniRule"/>
</dbReference>
<dbReference type="STRING" id="137246.A0A401SQR9"/>
<dbReference type="InterPro" id="IPR000719">
    <property type="entry name" value="Prot_kinase_dom"/>
</dbReference>
<keyword evidence="8" id="KW-0418">Kinase</keyword>
<evidence type="ECO:0000256" key="6">
    <source>
        <dbReference type="ARBA" id="ARBA00022723"/>
    </source>
</evidence>
<feature type="region of interest" description="Disordered" evidence="15">
    <location>
        <begin position="424"/>
        <end position="457"/>
    </location>
</feature>
<dbReference type="EMBL" id="BEZZ01000457">
    <property type="protein sequence ID" value="GCC32740.1"/>
    <property type="molecule type" value="Genomic_DNA"/>
</dbReference>
<dbReference type="OMA" id="RQWDARA"/>
<evidence type="ECO:0000256" key="5">
    <source>
        <dbReference type="ARBA" id="ARBA00022679"/>
    </source>
</evidence>
<protein>
    <recommendedName>
        <fullName evidence="3">non-specific serine/threonine protein kinase</fullName>
        <ecNumber evidence="3">2.7.11.1</ecNumber>
    </recommendedName>
</protein>
<evidence type="ECO:0000256" key="13">
    <source>
        <dbReference type="PROSITE-ProRule" id="PRU10141"/>
    </source>
</evidence>
<evidence type="ECO:0000256" key="1">
    <source>
        <dbReference type="ARBA" id="ARBA00001946"/>
    </source>
</evidence>
<dbReference type="InterPro" id="IPR017441">
    <property type="entry name" value="Protein_kinase_ATP_BS"/>
</dbReference>
<feature type="domain" description="Protein kinase" evidence="16">
    <location>
        <begin position="4"/>
        <end position="259"/>
    </location>
</feature>
<dbReference type="GO" id="GO:0046872">
    <property type="term" value="F:metal ion binding"/>
    <property type="evidence" value="ECO:0007669"/>
    <property type="project" value="UniProtKB-KW"/>
</dbReference>
<keyword evidence="18" id="KW-1185">Reference proteome</keyword>
<keyword evidence="7 13" id="KW-0547">Nucleotide-binding</keyword>
<evidence type="ECO:0000256" key="9">
    <source>
        <dbReference type="ARBA" id="ARBA00022840"/>
    </source>
</evidence>
<dbReference type="Proteomes" id="UP000287033">
    <property type="component" value="Unassembled WGS sequence"/>
</dbReference>
<comment type="cofactor">
    <cofactor evidence="1">
        <name>Mg(2+)</name>
        <dbReference type="ChEBI" id="CHEBI:18420"/>
    </cofactor>
</comment>
<keyword evidence="4" id="KW-0723">Serine/threonine-protein kinase</keyword>
<dbReference type="Gene3D" id="1.10.510.10">
    <property type="entry name" value="Transferase(Phosphotransferase) domain 1"/>
    <property type="match status" value="1"/>
</dbReference>
<gene>
    <name evidence="17" type="ORF">chiPu_0011204</name>
</gene>
<feature type="compositionally biased region" description="Basic and acidic residues" evidence="15">
    <location>
        <begin position="765"/>
        <end position="786"/>
    </location>
</feature>
<evidence type="ECO:0000256" key="8">
    <source>
        <dbReference type="ARBA" id="ARBA00022777"/>
    </source>
</evidence>
<dbReference type="FunFam" id="3.30.200.20:FF:000097">
    <property type="entry name" value="Probable serine/threonine-protein kinase nek1"/>
    <property type="match status" value="1"/>
</dbReference>
<keyword evidence="14" id="KW-0175">Coiled coil</keyword>
<dbReference type="PANTHER" id="PTHR44899:SF1">
    <property type="entry name" value="SERINE_THREONINE-PROTEIN KINASE NEK5"/>
    <property type="match status" value="1"/>
</dbReference>
<dbReference type="GO" id="GO:0004674">
    <property type="term" value="F:protein serine/threonine kinase activity"/>
    <property type="evidence" value="ECO:0007669"/>
    <property type="project" value="UniProtKB-KW"/>
</dbReference>
<name>A0A401SQR9_CHIPU</name>
<evidence type="ECO:0000256" key="14">
    <source>
        <dbReference type="SAM" id="Coils"/>
    </source>
</evidence>
<keyword evidence="10" id="KW-0460">Magnesium</keyword>
<feature type="coiled-coil region" evidence="14">
    <location>
        <begin position="464"/>
        <end position="491"/>
    </location>
</feature>
<dbReference type="AlphaFoldDB" id="A0A401SQR9"/>
<comment type="similarity">
    <text evidence="2">Belongs to the protein kinase superfamily. NEK Ser/Thr protein kinase family. NIMA subfamily.</text>
</comment>
<evidence type="ECO:0000256" key="12">
    <source>
        <dbReference type="ARBA" id="ARBA00048679"/>
    </source>
</evidence>
<dbReference type="PANTHER" id="PTHR44899">
    <property type="entry name" value="CAMK FAMILY PROTEIN KINASE"/>
    <property type="match status" value="1"/>
</dbReference>
<dbReference type="Pfam" id="PF00069">
    <property type="entry name" value="Pkinase"/>
    <property type="match status" value="1"/>
</dbReference>
<keyword evidence="9 13" id="KW-0067">ATP-binding</keyword>
<dbReference type="SMART" id="SM00220">
    <property type="entry name" value="S_TKc"/>
    <property type="match status" value="1"/>
</dbReference>
<feature type="compositionally biased region" description="Acidic residues" evidence="15">
    <location>
        <begin position="699"/>
        <end position="714"/>
    </location>
</feature>
<dbReference type="InterPro" id="IPR011009">
    <property type="entry name" value="Kinase-like_dom_sf"/>
</dbReference>
<dbReference type="InterPro" id="IPR008271">
    <property type="entry name" value="Ser/Thr_kinase_AS"/>
</dbReference>
<comment type="caution">
    <text evidence="17">The sequence shown here is derived from an EMBL/GenBank/DDBJ whole genome shotgun (WGS) entry which is preliminary data.</text>
</comment>
<dbReference type="OrthoDB" id="248923at2759"/>